<reference evidence="7" key="1">
    <citation type="submission" date="2022-12" db="EMBL/GenBank/DDBJ databases">
        <title>Polyphasic identification of a Novel Hot-Spring Cyanobacterium Ocullathermofonsia sinensis gen nov. sp. nov. and Genomic Insights on its Adaptations to the Thermal Habitat.</title>
        <authorList>
            <person name="Daroch M."/>
            <person name="Tang J."/>
            <person name="Jiang Y."/>
        </authorList>
    </citation>
    <scope>NUCLEOTIDE SEQUENCE</scope>
    <source>
        <strain evidence="7">PKUAC-SCTA174</strain>
    </source>
</reference>
<keyword evidence="4 5" id="KW-0472">Membrane</keyword>
<feature type="transmembrane region" description="Helical" evidence="5">
    <location>
        <begin position="392"/>
        <end position="415"/>
    </location>
</feature>
<keyword evidence="3 5" id="KW-1133">Transmembrane helix</keyword>
<dbReference type="InterPro" id="IPR005372">
    <property type="entry name" value="UPF0182"/>
</dbReference>
<feature type="transmembrane region" description="Helical" evidence="5">
    <location>
        <begin position="53"/>
        <end position="71"/>
    </location>
</feature>
<feature type="transmembrane region" description="Helical" evidence="5">
    <location>
        <begin position="12"/>
        <end position="33"/>
    </location>
</feature>
<name>A0A9E8ZGG2_9CYAN</name>
<dbReference type="HAMAP" id="MF_01600">
    <property type="entry name" value="UPF0182"/>
    <property type="match status" value="1"/>
</dbReference>
<feature type="transmembrane region" description="Helical" evidence="5">
    <location>
        <begin position="322"/>
        <end position="341"/>
    </location>
</feature>
<sequence>MLANRLFKNLPRFWWIGLLIGGILLFDVGTTLIAESLWFQEVHYLGVFLTRFYSRSLLAVIPFTLSLVVLWSNLNTARRNAWSKPLMEGDRLALPGHMNLAGLLPITLLISLVIGLILLHHGQLAISHWQPNMSVYGGATPVPLRFRPEVIWRMVQTWRTQIWQPILIVGLMVALLIFPRISLRSIAILISLSFGLILSEHWAKVLLGLQQVPFNQTDPLFGRDIGFYIFTLPIWELFEFWFLGFSILTFFAVGLFYLLSGDSLSQGYFRGFTTPQQRHLYGLGGFLMLAVAFSYWLDRYSLLYSQEGVAYGATFTNVTVELPAYTLLSGLSLLLAGFLFWRTFAWSRRTTHSVKPPTPSPTRWTAASRSRWKYEEAAIETSAVRVKSLPPVLWLCLGLYVLLAIVAGFVLPYAVQRLVVQPNELQLEQPYIRHTIALTREAFGLERIRVETFDPQNSLTLEDLEANAQTVENIRIWDSRPLLETNRQLQRIRLYYEFPDADIDRYTLPTNAGQTTQQQVLIAARELDYSAVPTAAQTWVNQHLIYTHGYGFTMTPVNTVGEGGLPEYLVGGIEPVIVDPRVEGTIPIGRPRIYYGELTNNYVMTETRIEELDYPSGSDNVYNVYDGRGGVSIGNFLQRLLFAKHMRDWRMLLTEDFTPQTKLLFRRNINNRVRAIAPFLRYDSDPYLVVVNTGDKSWERGYSPDTEPDLDESYLYWIIDAYTLSDRFPYSDPSQNDFNYIRNSVKVVIDAYHGSVNFYVADAEDPIIRSWQQVFPSMFQSLDQMPEALRRHIRYAQDIYRVQSNELMTYHMTDPIVFYNREDQWRAPTEIYGNQEQLVEPYYLIMNLPTTDDQEEFILLRPFTPVQRINMIAWLSARSDGDQYGTMLLYVFPKQTLFYGPEQIEARINQDPVISQQISLWNRRGSNAIQGNLLVIPIEQSLIYVEPLYLEAEQNRLPILARVIVAYESRIVMAETLEEALEAVFQPPETESPIIREVEEGTIPELEGQLEGQPTPNAPLAP</sequence>
<gene>
    <name evidence="7" type="ORF">OXH18_02375</name>
</gene>
<dbReference type="EMBL" id="CP113797">
    <property type="protein sequence ID" value="WAL60863.1"/>
    <property type="molecule type" value="Genomic_DNA"/>
</dbReference>
<feature type="region of interest" description="Disordered" evidence="6">
    <location>
        <begin position="1001"/>
        <end position="1022"/>
    </location>
</feature>
<dbReference type="NCBIfam" id="NF002707">
    <property type="entry name" value="PRK02509.1"/>
    <property type="match status" value="1"/>
</dbReference>
<dbReference type="GO" id="GO:0005576">
    <property type="term" value="C:extracellular region"/>
    <property type="evidence" value="ECO:0007669"/>
    <property type="project" value="TreeGrafter"/>
</dbReference>
<dbReference type="PANTHER" id="PTHR39344">
    <property type="entry name" value="UPF0182 PROTEIN SLL1060"/>
    <property type="match status" value="1"/>
</dbReference>
<feature type="transmembrane region" description="Helical" evidence="5">
    <location>
        <begin position="186"/>
        <end position="203"/>
    </location>
</feature>
<evidence type="ECO:0000256" key="3">
    <source>
        <dbReference type="ARBA" id="ARBA00022989"/>
    </source>
</evidence>
<comment type="similarity">
    <text evidence="5">Belongs to the UPF0182 family.</text>
</comment>
<keyword evidence="2 5" id="KW-0812">Transmembrane</keyword>
<keyword evidence="8" id="KW-1185">Reference proteome</keyword>
<feature type="transmembrane region" description="Helical" evidence="5">
    <location>
        <begin position="162"/>
        <end position="179"/>
    </location>
</feature>
<feature type="transmembrane region" description="Helical" evidence="5">
    <location>
        <begin position="240"/>
        <end position="259"/>
    </location>
</feature>
<evidence type="ECO:0000256" key="5">
    <source>
        <dbReference type="HAMAP-Rule" id="MF_01600"/>
    </source>
</evidence>
<dbReference type="Pfam" id="PF03699">
    <property type="entry name" value="UPF0182"/>
    <property type="match status" value="1"/>
</dbReference>
<dbReference type="PANTHER" id="PTHR39344:SF1">
    <property type="entry name" value="UPF0182 PROTEIN SLL1060"/>
    <property type="match status" value="1"/>
</dbReference>
<dbReference type="GO" id="GO:0005886">
    <property type="term" value="C:plasma membrane"/>
    <property type="evidence" value="ECO:0007669"/>
    <property type="project" value="UniProtKB-SubCell"/>
</dbReference>
<feature type="transmembrane region" description="Helical" evidence="5">
    <location>
        <begin position="280"/>
        <end position="297"/>
    </location>
</feature>
<feature type="transmembrane region" description="Helical" evidence="5">
    <location>
        <begin position="92"/>
        <end position="119"/>
    </location>
</feature>
<evidence type="ECO:0000313" key="7">
    <source>
        <dbReference type="EMBL" id="WAL60863.1"/>
    </source>
</evidence>
<proteinExistence type="inferred from homology"/>
<dbReference type="KEGG" id="tsin:OXH18_02375"/>
<evidence type="ECO:0000256" key="1">
    <source>
        <dbReference type="ARBA" id="ARBA00022475"/>
    </source>
</evidence>
<dbReference type="Proteomes" id="UP001163152">
    <property type="component" value="Chromosome"/>
</dbReference>
<evidence type="ECO:0000256" key="6">
    <source>
        <dbReference type="SAM" id="MobiDB-lite"/>
    </source>
</evidence>
<evidence type="ECO:0000256" key="4">
    <source>
        <dbReference type="ARBA" id="ARBA00023136"/>
    </source>
</evidence>
<keyword evidence="1 5" id="KW-1003">Cell membrane</keyword>
<accession>A0A9E8ZGG2</accession>
<protein>
    <recommendedName>
        <fullName evidence="5">UPF0182 protein OXH18_02375</fullName>
    </recommendedName>
</protein>
<dbReference type="AlphaFoldDB" id="A0A9E8ZGG2"/>
<dbReference type="RefSeq" id="WP_268610819.1">
    <property type="nucleotide sequence ID" value="NZ_CP113797.1"/>
</dbReference>
<evidence type="ECO:0000256" key="2">
    <source>
        <dbReference type="ARBA" id="ARBA00022692"/>
    </source>
</evidence>
<organism evidence="7 8">
    <name type="scientific">Thermocoleostomius sinensis A174</name>
    <dbReference type="NCBI Taxonomy" id="2016057"/>
    <lineage>
        <taxon>Bacteria</taxon>
        <taxon>Bacillati</taxon>
        <taxon>Cyanobacteriota</taxon>
        <taxon>Cyanophyceae</taxon>
        <taxon>Oculatellales</taxon>
        <taxon>Oculatellaceae</taxon>
        <taxon>Thermocoleostomius</taxon>
    </lineage>
</organism>
<comment type="subcellular location">
    <subcellularLocation>
        <location evidence="5">Cell membrane</location>
        <topology evidence="5">Multi-pass membrane protein</topology>
    </subcellularLocation>
</comment>
<evidence type="ECO:0000313" key="8">
    <source>
        <dbReference type="Proteomes" id="UP001163152"/>
    </source>
</evidence>